<dbReference type="Proteomes" id="UP000276178">
    <property type="component" value="Unassembled WGS sequence"/>
</dbReference>
<dbReference type="RefSeq" id="WP_122952597.1">
    <property type="nucleotide sequence ID" value="NZ_BJOD01000040.1"/>
</dbReference>
<comment type="caution">
    <text evidence="3">The sequence shown here is derived from an EMBL/GenBank/DDBJ whole genome shotgun (WGS) entry which is preliminary data.</text>
</comment>
<protein>
    <submittedName>
        <fullName evidence="2">Acetyltransferase</fullName>
    </submittedName>
    <submittedName>
        <fullName evidence="3">Alpha/beta hydrolase</fullName>
    </submittedName>
</protein>
<dbReference type="AlphaFoldDB" id="A0A3M8B8N2"/>
<dbReference type="OrthoDB" id="9805423at2"/>
<dbReference type="GO" id="GO:0046503">
    <property type="term" value="P:glycerolipid catabolic process"/>
    <property type="evidence" value="ECO:0007669"/>
    <property type="project" value="TreeGrafter"/>
</dbReference>
<dbReference type="PANTHER" id="PTHR43433:SF5">
    <property type="entry name" value="AB HYDROLASE-1 DOMAIN-CONTAINING PROTEIN"/>
    <property type="match status" value="1"/>
</dbReference>
<dbReference type="InterPro" id="IPR050471">
    <property type="entry name" value="AB_hydrolase"/>
</dbReference>
<proteinExistence type="predicted"/>
<name>A0A3M8B8N2_9BACL</name>
<keyword evidence="3" id="KW-0378">Hydrolase</keyword>
<dbReference type="EMBL" id="BJOD01000040">
    <property type="protein sequence ID" value="GED27412.1"/>
    <property type="molecule type" value="Genomic_DNA"/>
</dbReference>
<dbReference type="GeneID" id="82812842"/>
<accession>A0A3M8B8N2</accession>
<reference evidence="2 5" key="2">
    <citation type="submission" date="2019-06" db="EMBL/GenBank/DDBJ databases">
        <title>Whole genome shotgun sequence of Brevibacillus agri NBRC 15538.</title>
        <authorList>
            <person name="Hosoyama A."/>
            <person name="Uohara A."/>
            <person name="Ohji S."/>
            <person name="Ichikawa N."/>
        </authorList>
    </citation>
    <scope>NUCLEOTIDE SEQUENCE [LARGE SCALE GENOMIC DNA]</scope>
    <source>
        <strain evidence="2 5">NBRC 15538</strain>
    </source>
</reference>
<reference evidence="3 4" key="1">
    <citation type="submission" date="2018-10" db="EMBL/GenBank/DDBJ databases">
        <title>Phylogenomics of Brevibacillus.</title>
        <authorList>
            <person name="Dunlap C."/>
        </authorList>
    </citation>
    <scope>NUCLEOTIDE SEQUENCE [LARGE SCALE GENOMIC DNA]</scope>
    <source>
        <strain evidence="3 4">NRRL NRS 1219</strain>
    </source>
</reference>
<evidence type="ECO:0000313" key="5">
    <source>
        <dbReference type="Proteomes" id="UP000317180"/>
    </source>
</evidence>
<feature type="domain" description="AB hydrolase-1" evidence="1">
    <location>
        <begin position="24"/>
        <end position="259"/>
    </location>
</feature>
<dbReference type="Proteomes" id="UP000317180">
    <property type="component" value="Unassembled WGS sequence"/>
</dbReference>
<organism evidence="3 4">
    <name type="scientific">Brevibacillus agri</name>
    <dbReference type="NCBI Taxonomy" id="51101"/>
    <lineage>
        <taxon>Bacteria</taxon>
        <taxon>Bacillati</taxon>
        <taxon>Bacillota</taxon>
        <taxon>Bacilli</taxon>
        <taxon>Bacillales</taxon>
        <taxon>Paenibacillaceae</taxon>
        <taxon>Brevibacillus</taxon>
    </lineage>
</organism>
<dbReference type="Gene3D" id="3.40.50.1820">
    <property type="entry name" value="alpha/beta hydrolase"/>
    <property type="match status" value="1"/>
</dbReference>
<dbReference type="PANTHER" id="PTHR43433">
    <property type="entry name" value="HYDROLASE, ALPHA/BETA FOLD FAMILY PROTEIN"/>
    <property type="match status" value="1"/>
</dbReference>
<gene>
    <name evidence="2" type="ORF">BAG01nite_35140</name>
    <name evidence="3" type="ORF">EB820_04720</name>
</gene>
<evidence type="ECO:0000313" key="4">
    <source>
        <dbReference type="Proteomes" id="UP000276178"/>
    </source>
</evidence>
<evidence type="ECO:0000313" key="2">
    <source>
        <dbReference type="EMBL" id="GED27412.1"/>
    </source>
</evidence>
<dbReference type="PRINTS" id="PR00111">
    <property type="entry name" value="ABHYDROLASE"/>
</dbReference>
<evidence type="ECO:0000313" key="3">
    <source>
        <dbReference type="EMBL" id="RNB59205.1"/>
    </source>
</evidence>
<evidence type="ECO:0000259" key="1">
    <source>
        <dbReference type="Pfam" id="PF00561"/>
    </source>
</evidence>
<dbReference type="EMBL" id="RHHN01000014">
    <property type="protein sequence ID" value="RNB59205.1"/>
    <property type="molecule type" value="Genomic_DNA"/>
</dbReference>
<dbReference type="GO" id="GO:0004806">
    <property type="term" value="F:triacylglycerol lipase activity"/>
    <property type="evidence" value="ECO:0007669"/>
    <property type="project" value="TreeGrafter"/>
</dbReference>
<dbReference type="SUPFAM" id="SSF53474">
    <property type="entry name" value="alpha/beta-Hydrolases"/>
    <property type="match status" value="1"/>
</dbReference>
<dbReference type="InterPro" id="IPR000073">
    <property type="entry name" value="AB_hydrolase_1"/>
</dbReference>
<dbReference type="Pfam" id="PF00561">
    <property type="entry name" value="Abhydrolase_1"/>
    <property type="match status" value="1"/>
</dbReference>
<sequence length="292" mass="32330">MTEQMVNRNGVELCTESFGNPADPAILLIMGAQASLVWWEEPFCQRLADAGRFVIRYDNRDVGRSTTFELGNPGYTFEDMADDAIHILDAYKIERAHIVGMSMGGIITQIIALRHPERVRTIGLLATSNFAPDLPPMEEKIVQFFSNVEELDWEKEQDVIDFSVAKWKVLVGSRHPLDEQRTYELVTAEVKRSRKMANINNHALIPGSEPYLARTAEIAVPALVIHGTEDPIIPYPHGVALARTIPGASLVTLEGTGHELPQGDWDVIIGAILQHTQEGGGTAKQAASIRKR</sequence>
<keyword evidence="5" id="KW-1185">Reference proteome</keyword>
<dbReference type="InterPro" id="IPR029058">
    <property type="entry name" value="AB_hydrolase_fold"/>
</dbReference>